<organism evidence="2 3">
    <name type="scientific">Mesobacillus maritimus</name>
    <dbReference type="NCBI Taxonomy" id="1643336"/>
    <lineage>
        <taxon>Bacteria</taxon>
        <taxon>Bacillati</taxon>
        <taxon>Bacillota</taxon>
        <taxon>Bacilli</taxon>
        <taxon>Bacillales</taxon>
        <taxon>Bacillaceae</taxon>
        <taxon>Mesobacillus</taxon>
    </lineage>
</organism>
<evidence type="ECO:0000313" key="2">
    <source>
        <dbReference type="EMBL" id="MBY0096111.1"/>
    </source>
</evidence>
<name>A0ABS7K1I6_9BACI</name>
<keyword evidence="3" id="KW-1185">Reference proteome</keyword>
<dbReference type="PIRSF" id="PIRSF020408">
    <property type="entry name" value="UCP020408"/>
    <property type="match status" value="1"/>
</dbReference>
<dbReference type="Pfam" id="PF10087">
    <property type="entry name" value="DUF2325"/>
    <property type="match status" value="1"/>
</dbReference>
<reference evidence="2 3" key="1">
    <citation type="submission" date="2020-07" db="EMBL/GenBank/DDBJ databases">
        <title>Fungal Genomes of the International Space Station.</title>
        <authorList>
            <person name="Seuylemezian A."/>
            <person name="Singh N.K."/>
            <person name="Wood J."/>
            <person name="Venkateswaran K."/>
        </authorList>
    </citation>
    <scope>NUCLEOTIDE SEQUENCE [LARGE SCALE GENOMIC DNA]</scope>
    <source>
        <strain evidence="2 3">PL-B2</strain>
    </source>
</reference>
<dbReference type="RefSeq" id="WP_221871675.1">
    <property type="nucleotide sequence ID" value="NZ_JACWFH010000007.1"/>
</dbReference>
<dbReference type="EMBL" id="JACWFH010000007">
    <property type="protein sequence ID" value="MBY0096111.1"/>
    <property type="molecule type" value="Genomic_DNA"/>
</dbReference>
<proteinExistence type="inferred from homology"/>
<sequence length="92" mass="10414">MSSLMIVGADHLGSILDKLSSFGFHDVYHVNGRKVKMVNMEIPEKVGCILVLTDFVNHNLSTEIKKRAKSQCIPIYFAKRSWCSIYKALQGR</sequence>
<gene>
    <name evidence="2" type="ORF">H0185_04745</name>
</gene>
<evidence type="ECO:0000313" key="3">
    <source>
        <dbReference type="Proteomes" id="UP000769780"/>
    </source>
</evidence>
<evidence type="ECO:0000256" key="1">
    <source>
        <dbReference type="ARBA" id="ARBA00007189"/>
    </source>
</evidence>
<comment type="caution">
    <text evidence="2">The sequence shown here is derived from an EMBL/GenBank/DDBJ whole genome shotgun (WGS) entry which is preliminary data.</text>
</comment>
<protein>
    <submittedName>
        <fullName evidence="2">DUF2325 domain-containing protein</fullName>
    </submittedName>
</protein>
<dbReference type="Proteomes" id="UP000769780">
    <property type="component" value="Unassembled WGS sequence"/>
</dbReference>
<accession>A0ABS7K1I6</accession>
<comment type="similarity">
    <text evidence="1">Belongs to the UPF0751 family.</text>
</comment>
<dbReference type="InterPro" id="IPR016772">
    <property type="entry name" value="UCP020408"/>
</dbReference>